<feature type="domain" description="ABC3 transporter permease C-terminal" evidence="8">
    <location>
        <begin position="255"/>
        <end position="367"/>
    </location>
</feature>
<feature type="transmembrane region" description="Helical" evidence="7">
    <location>
        <begin position="249"/>
        <end position="267"/>
    </location>
</feature>
<dbReference type="PANTHER" id="PTHR43738">
    <property type="entry name" value="ABC TRANSPORTER, MEMBRANE PROTEIN"/>
    <property type="match status" value="1"/>
</dbReference>
<evidence type="ECO:0000256" key="2">
    <source>
        <dbReference type="ARBA" id="ARBA00022448"/>
    </source>
</evidence>
<dbReference type="Pfam" id="PF02687">
    <property type="entry name" value="FtsX"/>
    <property type="match status" value="1"/>
</dbReference>
<keyword evidence="5 7" id="KW-1133">Transmembrane helix</keyword>
<name>A0A518B871_9BACT</name>
<keyword evidence="3" id="KW-1003">Cell membrane</keyword>
<dbReference type="Proteomes" id="UP000317093">
    <property type="component" value="Chromosome"/>
</dbReference>
<accession>A0A518B871</accession>
<dbReference type="RefSeq" id="WP_145260433.1">
    <property type="nucleotide sequence ID" value="NZ_CP036279.1"/>
</dbReference>
<dbReference type="EMBL" id="CP036279">
    <property type="protein sequence ID" value="QDU63171.1"/>
    <property type="molecule type" value="Genomic_DNA"/>
</dbReference>
<comment type="subcellular location">
    <subcellularLocation>
        <location evidence="1">Cell membrane</location>
        <topology evidence="1">Multi-pass membrane protein</topology>
    </subcellularLocation>
</comment>
<dbReference type="PANTHER" id="PTHR43738:SF1">
    <property type="entry name" value="HEMIN TRANSPORT SYSTEM PERMEASE PROTEIN HRTB-RELATED"/>
    <property type="match status" value="1"/>
</dbReference>
<dbReference type="KEGG" id="knv:Pan216_40460"/>
<reference evidence="9 10" key="1">
    <citation type="submission" date="2019-02" db="EMBL/GenBank/DDBJ databases">
        <title>Deep-cultivation of Planctomycetes and their phenomic and genomic characterization uncovers novel biology.</title>
        <authorList>
            <person name="Wiegand S."/>
            <person name="Jogler M."/>
            <person name="Boedeker C."/>
            <person name="Pinto D."/>
            <person name="Vollmers J."/>
            <person name="Rivas-Marin E."/>
            <person name="Kohn T."/>
            <person name="Peeters S.H."/>
            <person name="Heuer A."/>
            <person name="Rast P."/>
            <person name="Oberbeckmann S."/>
            <person name="Bunk B."/>
            <person name="Jeske O."/>
            <person name="Meyerdierks A."/>
            <person name="Storesund J.E."/>
            <person name="Kallscheuer N."/>
            <person name="Luecker S."/>
            <person name="Lage O.M."/>
            <person name="Pohl T."/>
            <person name="Merkel B.J."/>
            <person name="Hornburger P."/>
            <person name="Mueller R.-W."/>
            <person name="Bruemmer F."/>
            <person name="Labrenz M."/>
            <person name="Spormann A.M."/>
            <person name="Op den Camp H."/>
            <person name="Overmann J."/>
            <person name="Amann R."/>
            <person name="Jetten M.S.M."/>
            <person name="Mascher T."/>
            <person name="Medema M.H."/>
            <person name="Devos D.P."/>
            <person name="Kaster A.-K."/>
            <person name="Ovreas L."/>
            <person name="Rohde M."/>
            <person name="Galperin M.Y."/>
            <person name="Jogler C."/>
        </authorList>
    </citation>
    <scope>NUCLEOTIDE SEQUENCE [LARGE SCALE GENOMIC DNA]</scope>
    <source>
        <strain evidence="9 10">Pan216</strain>
    </source>
</reference>
<evidence type="ECO:0000256" key="6">
    <source>
        <dbReference type="ARBA" id="ARBA00023136"/>
    </source>
</evidence>
<dbReference type="InterPro" id="IPR003838">
    <property type="entry name" value="ABC3_permease_C"/>
</dbReference>
<evidence type="ECO:0000259" key="8">
    <source>
        <dbReference type="Pfam" id="PF02687"/>
    </source>
</evidence>
<dbReference type="GO" id="GO:0005886">
    <property type="term" value="C:plasma membrane"/>
    <property type="evidence" value="ECO:0007669"/>
    <property type="project" value="UniProtKB-SubCell"/>
</dbReference>
<protein>
    <submittedName>
        <fullName evidence="9">FtsX-like permease family protein</fullName>
    </submittedName>
</protein>
<dbReference type="AlphaFoldDB" id="A0A518B871"/>
<evidence type="ECO:0000256" key="4">
    <source>
        <dbReference type="ARBA" id="ARBA00022692"/>
    </source>
</evidence>
<keyword evidence="6 7" id="KW-0472">Membrane</keyword>
<feature type="transmembrane region" description="Helical" evidence="7">
    <location>
        <begin position="304"/>
        <end position="323"/>
    </location>
</feature>
<evidence type="ECO:0000256" key="3">
    <source>
        <dbReference type="ARBA" id="ARBA00022475"/>
    </source>
</evidence>
<sequence>MQYALRTIWFERKRFIPGIVAVAFSAVLIALQTGILLGLIGVVSVPIVNSKAQIWIGYKDTLSVDLGRPIPTRYAEYVWANPNIETVNEYVQSFTFWTTTSGQNELAIVMGTNVSPESIGPVDQLDPEELVYLTEPGSIVVDRNDADRLEASELGSTGESFGRRLRIVGFVPDMGSISGPYLLCSLSTARMILRMPEDKTTYLLATVKDPTKVDQVIDELNAAFPDFTAFEAERFSTRSKMHWLTKTKAGIAIGFVALLGLAVGASVTSQTLYAATVASIRELAVLRALGIPGWRISVYVLQQAIIVGILGLVTSGPVAYALAQLARRLGTHATLPTWLITSTIVVTLTMSLFSGLIALRSLKHAEPASLLR</sequence>
<evidence type="ECO:0000313" key="10">
    <source>
        <dbReference type="Proteomes" id="UP000317093"/>
    </source>
</evidence>
<organism evidence="9 10">
    <name type="scientific">Kolteria novifilia</name>
    <dbReference type="NCBI Taxonomy" id="2527975"/>
    <lineage>
        <taxon>Bacteria</taxon>
        <taxon>Pseudomonadati</taxon>
        <taxon>Planctomycetota</taxon>
        <taxon>Planctomycetia</taxon>
        <taxon>Kolteriales</taxon>
        <taxon>Kolteriaceae</taxon>
        <taxon>Kolteria</taxon>
    </lineage>
</organism>
<gene>
    <name evidence="9" type="ORF">Pan216_40460</name>
</gene>
<keyword evidence="4 7" id="KW-0812">Transmembrane</keyword>
<dbReference type="InterPro" id="IPR051125">
    <property type="entry name" value="ABC-4/HrtB_transporter"/>
</dbReference>
<feature type="transmembrane region" description="Helical" evidence="7">
    <location>
        <begin position="335"/>
        <end position="359"/>
    </location>
</feature>
<feature type="transmembrane region" description="Helical" evidence="7">
    <location>
        <begin position="15"/>
        <end position="48"/>
    </location>
</feature>
<dbReference type="OrthoDB" id="9768465at2"/>
<keyword evidence="10" id="KW-1185">Reference proteome</keyword>
<proteinExistence type="predicted"/>
<evidence type="ECO:0000256" key="7">
    <source>
        <dbReference type="SAM" id="Phobius"/>
    </source>
</evidence>
<evidence type="ECO:0000313" key="9">
    <source>
        <dbReference type="EMBL" id="QDU63171.1"/>
    </source>
</evidence>
<evidence type="ECO:0000256" key="1">
    <source>
        <dbReference type="ARBA" id="ARBA00004651"/>
    </source>
</evidence>
<keyword evidence="2" id="KW-0813">Transport</keyword>
<evidence type="ECO:0000256" key="5">
    <source>
        <dbReference type="ARBA" id="ARBA00022989"/>
    </source>
</evidence>